<accession>A0A5N5K3B2</accession>
<comment type="caution">
    <text evidence="2">The sequence shown here is derived from an EMBL/GenBank/DDBJ whole genome shotgun (WGS) entry which is preliminary data.</text>
</comment>
<organism evidence="2 3">
    <name type="scientific">Salix brachista</name>
    <dbReference type="NCBI Taxonomy" id="2182728"/>
    <lineage>
        <taxon>Eukaryota</taxon>
        <taxon>Viridiplantae</taxon>
        <taxon>Streptophyta</taxon>
        <taxon>Embryophyta</taxon>
        <taxon>Tracheophyta</taxon>
        <taxon>Spermatophyta</taxon>
        <taxon>Magnoliopsida</taxon>
        <taxon>eudicotyledons</taxon>
        <taxon>Gunneridae</taxon>
        <taxon>Pentapetalae</taxon>
        <taxon>rosids</taxon>
        <taxon>fabids</taxon>
        <taxon>Malpighiales</taxon>
        <taxon>Salicaceae</taxon>
        <taxon>Saliceae</taxon>
        <taxon>Salix</taxon>
    </lineage>
</organism>
<evidence type="ECO:0000256" key="1">
    <source>
        <dbReference type="SAM" id="Phobius"/>
    </source>
</evidence>
<dbReference type="EMBL" id="VDCV01000015">
    <property type="protein sequence ID" value="KAB5524293.1"/>
    <property type="molecule type" value="Genomic_DNA"/>
</dbReference>
<protein>
    <submittedName>
        <fullName evidence="2">Uncharacterized protein</fullName>
    </submittedName>
</protein>
<gene>
    <name evidence="2" type="ORF">DKX38_022042</name>
</gene>
<evidence type="ECO:0000313" key="2">
    <source>
        <dbReference type="EMBL" id="KAB5524293.1"/>
    </source>
</evidence>
<proteinExistence type="predicted"/>
<feature type="transmembrane region" description="Helical" evidence="1">
    <location>
        <begin position="125"/>
        <end position="145"/>
    </location>
</feature>
<keyword evidence="1" id="KW-0472">Membrane</keyword>
<keyword evidence="1" id="KW-1133">Transmembrane helix</keyword>
<dbReference type="Pfam" id="PF11460">
    <property type="entry name" value="DUF3007"/>
    <property type="match status" value="1"/>
</dbReference>
<dbReference type="Proteomes" id="UP000326939">
    <property type="component" value="Chromosome 15"/>
</dbReference>
<dbReference type="PANTHER" id="PTHR35734">
    <property type="entry name" value="OS01G0805200 PROTEIN"/>
    <property type="match status" value="1"/>
</dbReference>
<dbReference type="InterPro" id="IPR021562">
    <property type="entry name" value="DUF3007"/>
</dbReference>
<keyword evidence="1" id="KW-0812">Transmembrane</keyword>
<reference evidence="3" key="1">
    <citation type="journal article" date="2019" name="Gigascience">
        <title>De novo genome assembly of the endangered Acer yangbiense, a plant species with extremely small populations endemic to Yunnan Province, China.</title>
        <authorList>
            <person name="Yang J."/>
            <person name="Wariss H.M."/>
            <person name="Tao L."/>
            <person name="Zhang R."/>
            <person name="Yun Q."/>
            <person name="Hollingsworth P."/>
            <person name="Dao Z."/>
            <person name="Luo G."/>
            <person name="Guo H."/>
            <person name="Ma Y."/>
            <person name="Sun W."/>
        </authorList>
    </citation>
    <scope>NUCLEOTIDE SEQUENCE [LARGE SCALE GENOMIC DNA]</scope>
    <source>
        <strain evidence="3">cv. br00</strain>
    </source>
</reference>
<dbReference type="AlphaFoldDB" id="A0A5N5K3B2"/>
<evidence type="ECO:0000313" key="3">
    <source>
        <dbReference type="Proteomes" id="UP000326939"/>
    </source>
</evidence>
<dbReference type="PANTHER" id="PTHR35734:SF1">
    <property type="entry name" value="OS01G0805200 PROTEIN"/>
    <property type="match status" value="1"/>
</dbReference>
<keyword evidence="3" id="KW-1185">Reference proteome</keyword>
<feature type="transmembrane region" description="Helical" evidence="1">
    <location>
        <begin position="95"/>
        <end position="113"/>
    </location>
</feature>
<name>A0A5N5K3B2_9ROSI</name>
<sequence>MSTGMSSLLHGNPNCSILRNNGAISFAGLSALPFMQSRAGAFMRGRLIPRSLYRKEKFCFPRKGFSSMLSKKVTFTTRSSSEDEQSPFGYTRKDVLLIGLGVTVLGIGLESGLEYAGVDPLQAGNVVQLVLVLGLTVGWISTYIFRVSNKEMTYAQQLRDYENKVMEKRLEGLSEAELEALLEQVEEEKSRQASGEKIN</sequence>